<dbReference type="GO" id="GO:0030246">
    <property type="term" value="F:carbohydrate binding"/>
    <property type="evidence" value="ECO:0007669"/>
    <property type="project" value="InterPro"/>
</dbReference>
<accession>A0AAJ6ZG84</accession>
<keyword evidence="4" id="KW-0964">Secreted</keyword>
<dbReference type="RefSeq" id="XP_013171899.1">
    <property type="nucleotide sequence ID" value="XM_013316445.1"/>
</dbReference>
<feature type="chain" id="PRO_5042609095" evidence="9">
    <location>
        <begin position="23"/>
        <end position="984"/>
    </location>
</feature>
<organism evidence="12">
    <name type="scientific">Papilio xuthus</name>
    <name type="common">Asian swallowtail butterfly</name>
    <dbReference type="NCBI Taxonomy" id="66420"/>
    <lineage>
        <taxon>Eukaryota</taxon>
        <taxon>Metazoa</taxon>
        <taxon>Ecdysozoa</taxon>
        <taxon>Arthropoda</taxon>
        <taxon>Hexapoda</taxon>
        <taxon>Insecta</taxon>
        <taxon>Pterygota</taxon>
        <taxon>Neoptera</taxon>
        <taxon>Endopterygota</taxon>
        <taxon>Lepidoptera</taxon>
        <taxon>Glossata</taxon>
        <taxon>Ditrysia</taxon>
        <taxon>Papilionoidea</taxon>
        <taxon>Papilionidae</taxon>
        <taxon>Papilioninae</taxon>
        <taxon>Papilio</taxon>
    </lineage>
</organism>
<dbReference type="InterPro" id="IPR000757">
    <property type="entry name" value="Beta-glucanase-like"/>
</dbReference>
<comment type="subcellular location">
    <subcellularLocation>
        <location evidence="1">Secreted</location>
    </subcellularLocation>
</comment>
<dbReference type="PANTHER" id="PTHR10963:SF60">
    <property type="entry name" value="GRAM-NEGATIVE BACTERIA-BINDING PROTEIN 1-RELATED"/>
    <property type="match status" value="1"/>
</dbReference>
<feature type="signal peptide" evidence="9">
    <location>
        <begin position="1"/>
        <end position="22"/>
    </location>
</feature>
<dbReference type="GO" id="GO:0045087">
    <property type="term" value="P:innate immune response"/>
    <property type="evidence" value="ECO:0007669"/>
    <property type="project" value="UniProtKB-KW"/>
</dbReference>
<feature type="domain" description="CBM39" evidence="11">
    <location>
        <begin position="526"/>
        <end position="626"/>
    </location>
</feature>
<evidence type="ECO:0000256" key="8">
    <source>
        <dbReference type="ARBA" id="ARBA00023180"/>
    </source>
</evidence>
<dbReference type="InterPro" id="IPR035806">
    <property type="entry name" value="GH16_GRP_C"/>
</dbReference>
<dbReference type="Pfam" id="PF15886">
    <property type="entry name" value="CBM39"/>
    <property type="match status" value="2"/>
</dbReference>
<feature type="domain" description="GH16" evidence="10">
    <location>
        <begin position="149"/>
        <end position="496"/>
    </location>
</feature>
<keyword evidence="8" id="KW-0325">Glycoprotein</keyword>
<keyword evidence="5" id="KW-0399">Innate immunity</keyword>
<dbReference type="AlphaFoldDB" id="A0AAJ6ZG84"/>
<keyword evidence="6 9" id="KW-0732">Signal</keyword>
<dbReference type="CDD" id="cd02179">
    <property type="entry name" value="GH16_beta_GRP"/>
    <property type="match status" value="2"/>
</dbReference>
<dbReference type="GO" id="GO:0005576">
    <property type="term" value="C:extracellular region"/>
    <property type="evidence" value="ECO:0007669"/>
    <property type="project" value="UniProtKB-SubCell"/>
</dbReference>
<evidence type="ECO:0000256" key="6">
    <source>
        <dbReference type="ARBA" id="ARBA00022729"/>
    </source>
</evidence>
<dbReference type="Proteomes" id="UP000694872">
    <property type="component" value="Unplaced"/>
</dbReference>
<evidence type="ECO:0000256" key="1">
    <source>
        <dbReference type="ARBA" id="ARBA00004613"/>
    </source>
</evidence>
<dbReference type="GeneID" id="106120975"/>
<proteinExistence type="inferred from homology"/>
<gene>
    <name evidence="12" type="primary">LOC106120975</name>
</gene>
<dbReference type="Pfam" id="PF00722">
    <property type="entry name" value="Glyco_hydro_16"/>
    <property type="match status" value="1"/>
</dbReference>
<dbReference type="FunFam" id="2.60.120.200:FF:000235">
    <property type="entry name" value="Beta-1,3-glucan-binding protein"/>
    <property type="match status" value="2"/>
</dbReference>
<sequence>MSCKFIFSVLAFVLLCDAQARAQKYTVPPAKLEAIYPQGLRVSIPDDGFSLFAFHGNLNQEMEGLEAGQWSRDITKAKNNRWTFRDRNAKLKLGDTIYFWTYVIKDGLGYRQDNGEWTVTEFVNEDGTPVDGQATLSPNFSPVVTPSGTTAPNIPTRVTTSTPPCQGSPTAVFGRTNICKGALLFNEEFEKNNIKDLVNWDPEIKFPQEPDYPFNVYMVDGTLGIENGVLSITPVLLESKYHEGFVNEQLDLSNTCTGQIGTRECKQVASGAQILPPVITGKITTRNKFNFKFGRVEIRAKLPSGSWLTPEITLEPRDKVYGDKRYESGLIRIAFTKGNAVFAKKLYGGPVLSDSEPYRSFLMKEKIGIDSWYKDFHNYSMVWRPDGMQLFVDGEQYGTVDPGEGFFNTARQNAVPHAMHWVKGSVMAPLDEMFYVALGLRVGGIHDFTDGPEKPWKNKNNKATVNFYNAQENWFPTWFDANLKIEYVKVYALLQSFRLDVMAVSFFLLALVFLLSCDTGFSNQGYVVPEIKLEALHPRGFRVSIPDDGYTQFSFHGNLNELMRGIAVGKNWEVDRTDFINGSWIFTDLDTNLRLGDKIYYWAFVEKNNIRYIQGNREWTVTDFVRDRINVNSGKEQKRTTEHVPLPVTTGPSTTCLQSQTAVLGRTRICKGDLLFGEEFGDDNINQLSNWIPEVMFPQGPDFPFNVYLADGTMRLENGLLIISPVLLESKYHEGILNEALDLSKNCTGMIGTWECSRTASGAQILPPVATGKITSKNVFNFKYGRVEIRAKLPDGDWLMPEINLEPRDNVYGNTDYGSGLIRIAFAKGNAVYAKKLYGGPIMYNLEPYRSFHLKKKNGKNNWSSDFHNYSLIWKPDGMELYVDGELYGTVDPGQGFHTSATQNGVTHATHWTQGTVMAPLDTMFYVSLGLRIGGINDFDDVYFKPWKNRARKAVLNFWSAKDYWLETWSDADMKIDYVRVYAL</sequence>
<dbReference type="InterPro" id="IPR043030">
    <property type="entry name" value="BGBP_N_sf"/>
</dbReference>
<evidence type="ECO:0000256" key="7">
    <source>
        <dbReference type="ARBA" id="ARBA00022859"/>
    </source>
</evidence>
<dbReference type="InterPro" id="IPR013320">
    <property type="entry name" value="ConA-like_dom_sf"/>
</dbReference>
<evidence type="ECO:0000256" key="4">
    <source>
        <dbReference type="ARBA" id="ARBA00022525"/>
    </source>
</evidence>
<dbReference type="PROSITE" id="PS51762">
    <property type="entry name" value="GH16_2"/>
    <property type="match status" value="2"/>
</dbReference>
<keyword evidence="7" id="KW-0391">Immunity</keyword>
<evidence type="ECO:0000256" key="9">
    <source>
        <dbReference type="SAM" id="SignalP"/>
    </source>
</evidence>
<dbReference type="GO" id="GO:0038187">
    <property type="term" value="F:pattern recognition receptor activity"/>
    <property type="evidence" value="ECO:0007669"/>
    <property type="project" value="UniProtKB-ARBA"/>
</dbReference>
<dbReference type="Gene3D" id="2.60.40.2140">
    <property type="entry name" value="Beta-1,3-glucan-recognition protein, N-terminal domain"/>
    <property type="match status" value="2"/>
</dbReference>
<comment type="subunit">
    <text evidence="3">Monomer.</text>
</comment>
<protein>
    <submittedName>
        <fullName evidence="12">Uncharacterized protein LOC106120975</fullName>
    </submittedName>
</protein>
<dbReference type="GO" id="GO:0005975">
    <property type="term" value="P:carbohydrate metabolic process"/>
    <property type="evidence" value="ECO:0007669"/>
    <property type="project" value="InterPro"/>
</dbReference>
<dbReference type="SUPFAM" id="SSF49899">
    <property type="entry name" value="Concanavalin A-like lectins/glucanases"/>
    <property type="match status" value="2"/>
</dbReference>
<dbReference type="InterPro" id="IPR050546">
    <property type="entry name" value="Glycosyl_Hydrlase_16"/>
</dbReference>
<feature type="domain" description="GH16" evidence="10">
    <location>
        <begin position="639"/>
        <end position="984"/>
    </location>
</feature>
<evidence type="ECO:0000313" key="12">
    <source>
        <dbReference type="RefSeq" id="XP_013171899.1"/>
    </source>
</evidence>
<evidence type="ECO:0000256" key="2">
    <source>
        <dbReference type="ARBA" id="ARBA00008781"/>
    </source>
</evidence>
<dbReference type="Gene3D" id="2.60.120.200">
    <property type="match status" value="2"/>
</dbReference>
<comment type="similarity">
    <text evidence="2">Belongs to the insect beta-1,3-glucan binding protein family.</text>
</comment>
<evidence type="ECO:0000256" key="5">
    <source>
        <dbReference type="ARBA" id="ARBA00022588"/>
    </source>
</evidence>
<evidence type="ECO:0000259" key="10">
    <source>
        <dbReference type="PROSITE" id="PS51762"/>
    </source>
</evidence>
<evidence type="ECO:0000259" key="11">
    <source>
        <dbReference type="PROSITE" id="PS51969"/>
    </source>
</evidence>
<dbReference type="InterPro" id="IPR031756">
    <property type="entry name" value="BGBP_N"/>
</dbReference>
<name>A0AAJ6ZG84_PAPXU</name>
<dbReference type="GO" id="GO:0004553">
    <property type="term" value="F:hydrolase activity, hydrolyzing O-glycosyl compounds"/>
    <property type="evidence" value="ECO:0007669"/>
    <property type="project" value="InterPro"/>
</dbReference>
<dbReference type="KEGG" id="pxu:106120975"/>
<evidence type="ECO:0000256" key="3">
    <source>
        <dbReference type="ARBA" id="ARBA00011245"/>
    </source>
</evidence>
<dbReference type="PROSITE" id="PS51969">
    <property type="entry name" value="CBM39"/>
    <property type="match status" value="2"/>
</dbReference>
<feature type="domain" description="CBM39" evidence="11">
    <location>
        <begin position="25"/>
        <end position="124"/>
    </location>
</feature>
<dbReference type="FunFam" id="2.60.40.2140:FF:000001">
    <property type="entry name" value="Beta-1,3-glucan-binding protein"/>
    <property type="match status" value="1"/>
</dbReference>
<reference evidence="12" key="1">
    <citation type="submission" date="2025-08" db="UniProtKB">
        <authorList>
            <consortium name="RefSeq"/>
        </authorList>
    </citation>
    <scope>IDENTIFICATION</scope>
</reference>
<dbReference type="PANTHER" id="PTHR10963">
    <property type="entry name" value="GLYCOSYL HYDROLASE-RELATED"/>
    <property type="match status" value="1"/>
</dbReference>
<dbReference type="GO" id="GO:0002752">
    <property type="term" value="P:cell surface pattern recognition receptor signaling pathway"/>
    <property type="evidence" value="ECO:0007669"/>
    <property type="project" value="UniProtKB-ARBA"/>
</dbReference>